<protein>
    <submittedName>
        <fullName evidence="1">Uncharacterized protein</fullName>
    </submittedName>
</protein>
<sequence length="54" mass="6045">MPTKIDRPMMRMVRDQMPPATMTAVTIHATPHALRLMSVPASDSWLISEPLGTR</sequence>
<name>A0A6B8TDP8_9CORY</name>
<evidence type="ECO:0000313" key="2">
    <source>
        <dbReference type="Proteomes" id="UP000426857"/>
    </source>
</evidence>
<accession>A0A6B8TDP8</accession>
<gene>
    <name evidence="1" type="ORF">FOB82_02905</name>
</gene>
<organism evidence="1 2">
    <name type="scientific">Corynebacterium xerosis</name>
    <dbReference type="NCBI Taxonomy" id="1725"/>
    <lineage>
        <taxon>Bacteria</taxon>
        <taxon>Bacillati</taxon>
        <taxon>Actinomycetota</taxon>
        <taxon>Actinomycetes</taxon>
        <taxon>Mycobacteriales</taxon>
        <taxon>Corynebacteriaceae</taxon>
        <taxon>Corynebacterium</taxon>
    </lineage>
</organism>
<reference evidence="1 2" key="1">
    <citation type="submission" date="2019-11" db="EMBL/GenBank/DDBJ databases">
        <title>FDA dAtabase for Regulatory Grade micrObial Sequences (FDA-ARGOS): Supporting development and validation of Infectious Disease Dx tests.</title>
        <authorList>
            <person name="Kerrigan L."/>
            <person name="Long C."/>
            <person name="Tallon L."/>
            <person name="Sadzewicz L."/>
            <person name="Vavikolanu K."/>
            <person name="Mehta A."/>
            <person name="Aluvathingal J."/>
            <person name="Nadendla S."/>
            <person name="Yan Y."/>
            <person name="Sichtig H."/>
        </authorList>
    </citation>
    <scope>NUCLEOTIDE SEQUENCE [LARGE SCALE GENOMIC DNA]</scope>
    <source>
        <strain evidence="1 2">FDAARGOS_674</strain>
    </source>
</reference>
<dbReference type="EMBL" id="CP046322">
    <property type="protein sequence ID" value="QGS34048.1"/>
    <property type="molecule type" value="Genomic_DNA"/>
</dbReference>
<dbReference type="Proteomes" id="UP000426857">
    <property type="component" value="Chromosome"/>
</dbReference>
<dbReference type="KEGG" id="cxe:FOB82_02905"/>
<proteinExistence type="predicted"/>
<dbReference type="AlphaFoldDB" id="A0A6B8TDP8"/>
<evidence type="ECO:0000313" key="1">
    <source>
        <dbReference type="EMBL" id="QGS34048.1"/>
    </source>
</evidence>